<dbReference type="Pfam" id="PF01041">
    <property type="entry name" value="DegT_DnrJ_EryC1"/>
    <property type="match status" value="1"/>
</dbReference>
<dbReference type="InterPro" id="IPR000653">
    <property type="entry name" value="DegT/StrS_aminotransferase"/>
</dbReference>
<comment type="caution">
    <text evidence="4">The sequence shown here is derived from an EMBL/GenBank/DDBJ whole genome shotgun (WGS) entry which is preliminary data.</text>
</comment>
<evidence type="ECO:0000256" key="3">
    <source>
        <dbReference type="RuleBase" id="RU004508"/>
    </source>
</evidence>
<evidence type="ECO:0000256" key="1">
    <source>
        <dbReference type="PIRSR" id="PIRSR000390-1"/>
    </source>
</evidence>
<dbReference type="CDD" id="cd00616">
    <property type="entry name" value="AHBA_syn"/>
    <property type="match status" value="1"/>
</dbReference>
<dbReference type="PANTHER" id="PTHR30244:SF34">
    <property type="entry name" value="DTDP-4-AMINO-4,6-DIDEOXYGALACTOSE TRANSAMINASE"/>
    <property type="match status" value="1"/>
</dbReference>
<dbReference type="AlphaFoldDB" id="A0A1F7GXH7"/>
<feature type="modified residue" description="N6-(pyridoxal phosphate)lysine" evidence="2">
    <location>
        <position position="172"/>
    </location>
</feature>
<keyword evidence="2 3" id="KW-0663">Pyridoxal phosphate</keyword>
<sequence>MDHEEIEAVSRVLQSGWIGLGPETEKFERNIESYLGKKHIITTNSATAALHLSLIASGITKGDEVISPALTFVSTNHAILYQQATPIFCDIDAETLCADPQDIIRKITPKTRAIIVVHYGGHAVDMDSILQIAKAKHINVIEDAAHAFGGLYKGRMLGTLGDFGCFSFHAVKGVAMADGGAVYTPRLKTAQRLISLRWMGISKDTWTRSGSKAYSWQYDVKEVGFKYHTNDILAAVGIVQLKKLPAAIKKKKKMFQYYTREFGNVSWMQVPVVKPYTQHAYHNYCIKTKYRNSLSEFLAKKEIATTVHYEPNNHYSMYKKYRAHIPVTEKIWKELLLLPFHTGLTDNEIEYIAQSVKKFKP</sequence>
<evidence type="ECO:0000256" key="2">
    <source>
        <dbReference type="PIRSR" id="PIRSR000390-2"/>
    </source>
</evidence>
<dbReference type="EMBL" id="MFZM01000024">
    <property type="protein sequence ID" value="OGK23236.1"/>
    <property type="molecule type" value="Genomic_DNA"/>
</dbReference>
<dbReference type="Gene3D" id="3.40.640.10">
    <property type="entry name" value="Type I PLP-dependent aspartate aminotransferase-like (Major domain)"/>
    <property type="match status" value="1"/>
</dbReference>
<dbReference type="InterPro" id="IPR015424">
    <property type="entry name" value="PyrdxlP-dep_Trfase"/>
</dbReference>
<dbReference type="InterPro" id="IPR015422">
    <property type="entry name" value="PyrdxlP-dep_Trfase_small"/>
</dbReference>
<dbReference type="InterPro" id="IPR015421">
    <property type="entry name" value="PyrdxlP-dep_Trfase_major"/>
</dbReference>
<feature type="active site" description="Proton acceptor" evidence="1">
    <location>
        <position position="172"/>
    </location>
</feature>
<gene>
    <name evidence="4" type="ORF">A3C24_01080</name>
</gene>
<dbReference type="Gene3D" id="3.90.1150.10">
    <property type="entry name" value="Aspartate Aminotransferase, domain 1"/>
    <property type="match status" value="1"/>
</dbReference>
<name>A0A1F7GXH7_9BACT</name>
<protein>
    <recommendedName>
        <fullName evidence="6">Pyridoxal-5'-phosphate-dependent protein</fullName>
    </recommendedName>
</protein>
<dbReference type="GO" id="GO:0030170">
    <property type="term" value="F:pyridoxal phosphate binding"/>
    <property type="evidence" value="ECO:0007669"/>
    <property type="project" value="TreeGrafter"/>
</dbReference>
<evidence type="ECO:0000313" key="4">
    <source>
        <dbReference type="EMBL" id="OGK23236.1"/>
    </source>
</evidence>
<organism evidence="4 5">
    <name type="scientific">Candidatus Roizmanbacteria bacterium RIFCSPHIGHO2_02_FULL_37_24</name>
    <dbReference type="NCBI Taxonomy" id="1802037"/>
    <lineage>
        <taxon>Bacteria</taxon>
        <taxon>Candidatus Roizmaniibacteriota</taxon>
    </lineage>
</organism>
<accession>A0A1F7GXH7</accession>
<dbReference type="PANTHER" id="PTHR30244">
    <property type="entry name" value="TRANSAMINASE"/>
    <property type="match status" value="1"/>
</dbReference>
<dbReference type="Proteomes" id="UP000177159">
    <property type="component" value="Unassembled WGS sequence"/>
</dbReference>
<proteinExistence type="inferred from homology"/>
<dbReference type="PIRSF" id="PIRSF000390">
    <property type="entry name" value="PLP_StrS"/>
    <property type="match status" value="1"/>
</dbReference>
<dbReference type="GO" id="GO:0000271">
    <property type="term" value="P:polysaccharide biosynthetic process"/>
    <property type="evidence" value="ECO:0007669"/>
    <property type="project" value="TreeGrafter"/>
</dbReference>
<evidence type="ECO:0008006" key="6">
    <source>
        <dbReference type="Google" id="ProtNLM"/>
    </source>
</evidence>
<dbReference type="GO" id="GO:0008483">
    <property type="term" value="F:transaminase activity"/>
    <property type="evidence" value="ECO:0007669"/>
    <property type="project" value="TreeGrafter"/>
</dbReference>
<dbReference type="SUPFAM" id="SSF53383">
    <property type="entry name" value="PLP-dependent transferases"/>
    <property type="match status" value="1"/>
</dbReference>
<comment type="similarity">
    <text evidence="3">Belongs to the DegT/DnrJ/EryC1 family.</text>
</comment>
<evidence type="ECO:0000313" key="5">
    <source>
        <dbReference type="Proteomes" id="UP000177159"/>
    </source>
</evidence>
<reference evidence="4 5" key="1">
    <citation type="journal article" date="2016" name="Nat. Commun.">
        <title>Thousands of microbial genomes shed light on interconnected biogeochemical processes in an aquifer system.</title>
        <authorList>
            <person name="Anantharaman K."/>
            <person name="Brown C.T."/>
            <person name="Hug L.A."/>
            <person name="Sharon I."/>
            <person name="Castelle C.J."/>
            <person name="Probst A.J."/>
            <person name="Thomas B.C."/>
            <person name="Singh A."/>
            <person name="Wilkins M.J."/>
            <person name="Karaoz U."/>
            <person name="Brodie E.L."/>
            <person name="Williams K.H."/>
            <person name="Hubbard S.S."/>
            <person name="Banfield J.F."/>
        </authorList>
    </citation>
    <scope>NUCLEOTIDE SEQUENCE [LARGE SCALE GENOMIC DNA]</scope>
</reference>